<dbReference type="AlphaFoldDB" id="A0A8J2TQX6"/>
<evidence type="ECO:0000313" key="2">
    <source>
        <dbReference type="Proteomes" id="UP000598120"/>
    </source>
</evidence>
<gene>
    <name evidence="1" type="ORF">GCM10011531_21850</name>
</gene>
<proteinExistence type="predicted"/>
<keyword evidence="2" id="KW-1185">Reference proteome</keyword>
<name>A0A8J2TQX6_9FLAO</name>
<comment type="caution">
    <text evidence="1">The sequence shown here is derived from an EMBL/GenBank/DDBJ whole genome shotgun (WGS) entry which is preliminary data.</text>
</comment>
<accession>A0A8J2TQX6</accession>
<dbReference type="EMBL" id="BMIC01000004">
    <property type="protein sequence ID" value="GFZ89799.1"/>
    <property type="molecule type" value="Genomic_DNA"/>
</dbReference>
<dbReference type="Proteomes" id="UP000598120">
    <property type="component" value="Unassembled WGS sequence"/>
</dbReference>
<evidence type="ECO:0000313" key="1">
    <source>
        <dbReference type="EMBL" id="GFZ89799.1"/>
    </source>
</evidence>
<organism evidence="1 2">
    <name type="scientific">Aquaticitalea lipolytica</name>
    <dbReference type="NCBI Taxonomy" id="1247562"/>
    <lineage>
        <taxon>Bacteria</taxon>
        <taxon>Pseudomonadati</taxon>
        <taxon>Bacteroidota</taxon>
        <taxon>Flavobacteriia</taxon>
        <taxon>Flavobacteriales</taxon>
        <taxon>Flavobacteriaceae</taxon>
        <taxon>Aquaticitalea</taxon>
    </lineage>
</organism>
<sequence>MLFISCAKDDAYVPIEPEQESPVVFDIAQVPYQTLSEYNFFDGEMKNLSPVYGVLPYDLITPLFSDYAHKKRFIWMPTGVSASYINDYSILDFPIGTVLIKNFYYENVLPSNEAKILETRLQIKKEEGWVFANYKWNDDQTQASFDLAGSYVPLNFIENNQQRSVNYYVPSGPQCLTCHKSDNDVAQPIGVKPQNLNMAFSYTDGNFNQLQKWKEVGYLSGNIPTNIQTVVKWDDVSQPLGLRVRSYLDINCAHCHEDNRHCDYRPIRFAFNKTSNLTNLGVCVEAHEIFDPSLTYIVNPGNAERSILAVRINSVEESLRMPLLARTLKHDEGAQLIEQWINSLTTICQ</sequence>
<reference evidence="1 2" key="1">
    <citation type="journal article" date="2014" name="Int. J. Syst. Evol. Microbiol.">
        <title>Complete genome sequence of Corynebacterium casei LMG S-19264T (=DSM 44701T), isolated from a smear-ripened cheese.</title>
        <authorList>
            <consortium name="US DOE Joint Genome Institute (JGI-PGF)"/>
            <person name="Walter F."/>
            <person name="Albersmeier A."/>
            <person name="Kalinowski J."/>
            <person name="Ruckert C."/>
        </authorList>
    </citation>
    <scope>NUCLEOTIDE SEQUENCE [LARGE SCALE GENOMIC DNA]</scope>
    <source>
        <strain evidence="1 2">CGMCC 1.15295</strain>
    </source>
</reference>
<protein>
    <submittedName>
        <fullName evidence="1">Uncharacterized protein</fullName>
    </submittedName>
</protein>